<feature type="transmembrane region" description="Helical" evidence="19">
    <location>
        <begin position="227"/>
        <end position="246"/>
    </location>
</feature>
<keyword evidence="17" id="KW-1208">Phospholipid metabolism</keyword>
<dbReference type="RefSeq" id="WP_188630383.1">
    <property type="nucleotide sequence ID" value="NZ_BMKE01000021.1"/>
</dbReference>
<dbReference type="EMBL" id="BMKE01000021">
    <property type="protein sequence ID" value="GGB50089.1"/>
    <property type="molecule type" value="Genomic_DNA"/>
</dbReference>
<evidence type="ECO:0000313" key="21">
    <source>
        <dbReference type="Proteomes" id="UP000646152"/>
    </source>
</evidence>
<name>A0ABQ1ITM0_9GAMM</name>
<evidence type="ECO:0000256" key="8">
    <source>
        <dbReference type="ARBA" id="ARBA00022475"/>
    </source>
</evidence>
<feature type="transmembrane region" description="Helical" evidence="19">
    <location>
        <begin position="12"/>
        <end position="40"/>
    </location>
</feature>
<sequence length="291" mass="31309">MLKLRIITALCLVPLVLAAMFLLPLTYFSLFAGGVFLLAAREWGNFIDPQKTSVFMVSLALILIGSMAFIPQSQLWLGSTGEESLLSGLQASAVWVLGAGSIWWLLALGLVLTFPRSAGFWREQPGLKALFAMLTLVPFYWALLVLRSYQYDQDAHYGAWLLLFVMSLVWVADTGAYFAGKAFGKHKLCPNVSPGKTIEGMVGGVVAASVLALIVTQSMALPMHTSVVLLVASIVSVFASVLGDLAESMFKREAGLKDSGNILPGHGGIMDRIDSLTAALPVFVVVVWLLG</sequence>
<comment type="pathway">
    <text evidence="3 18">Phospholipid metabolism; CDP-diacylglycerol biosynthesis; CDP-diacylglycerol from sn-glycerol 3-phosphate: step 3/3.</text>
</comment>
<comment type="subcellular location">
    <subcellularLocation>
        <location evidence="2">Cell membrane</location>
        <topology evidence="2">Multi-pass membrane protein</topology>
    </subcellularLocation>
</comment>
<evidence type="ECO:0000313" key="20">
    <source>
        <dbReference type="EMBL" id="GGB50089.1"/>
    </source>
</evidence>
<evidence type="ECO:0000256" key="14">
    <source>
        <dbReference type="ARBA" id="ARBA00023098"/>
    </source>
</evidence>
<evidence type="ECO:0000256" key="12">
    <source>
        <dbReference type="ARBA" id="ARBA00022695"/>
    </source>
</evidence>
<keyword evidence="16" id="KW-0594">Phospholipid biosynthesis</keyword>
<dbReference type="Pfam" id="PF01148">
    <property type="entry name" value="CTP_transf_1"/>
    <property type="match status" value="1"/>
</dbReference>
<evidence type="ECO:0000256" key="16">
    <source>
        <dbReference type="ARBA" id="ARBA00023209"/>
    </source>
</evidence>
<dbReference type="GO" id="GO:0016779">
    <property type="term" value="F:nucleotidyltransferase activity"/>
    <property type="evidence" value="ECO:0007669"/>
    <property type="project" value="UniProtKB-KW"/>
</dbReference>
<feature type="transmembrane region" description="Helical" evidence="19">
    <location>
        <begin position="158"/>
        <end position="179"/>
    </location>
</feature>
<evidence type="ECO:0000256" key="1">
    <source>
        <dbReference type="ARBA" id="ARBA00001698"/>
    </source>
</evidence>
<evidence type="ECO:0000256" key="7">
    <source>
        <dbReference type="ARBA" id="ARBA00019373"/>
    </source>
</evidence>
<evidence type="ECO:0000256" key="9">
    <source>
        <dbReference type="ARBA" id="ARBA00022516"/>
    </source>
</evidence>
<comment type="caution">
    <text evidence="20">The sequence shown here is derived from an EMBL/GenBank/DDBJ whole genome shotgun (WGS) entry which is preliminary data.</text>
</comment>
<keyword evidence="8" id="KW-1003">Cell membrane</keyword>
<comment type="similarity">
    <text evidence="5 18">Belongs to the CDS family.</text>
</comment>
<dbReference type="InterPro" id="IPR000374">
    <property type="entry name" value="PC_trans"/>
</dbReference>
<keyword evidence="15 19" id="KW-0472">Membrane</keyword>
<organism evidence="20 21">
    <name type="scientific">Oceanisphaera marina</name>
    <dbReference type="NCBI Taxonomy" id="2017550"/>
    <lineage>
        <taxon>Bacteria</taxon>
        <taxon>Pseudomonadati</taxon>
        <taxon>Pseudomonadota</taxon>
        <taxon>Gammaproteobacteria</taxon>
        <taxon>Aeromonadales</taxon>
        <taxon>Aeromonadaceae</taxon>
        <taxon>Oceanisphaera</taxon>
    </lineage>
</organism>
<comment type="pathway">
    <text evidence="4">Lipid metabolism.</text>
</comment>
<gene>
    <name evidence="20" type="primary">cdsA</name>
    <name evidence="20" type="ORF">GCM10011502_24140</name>
</gene>
<evidence type="ECO:0000256" key="19">
    <source>
        <dbReference type="SAM" id="Phobius"/>
    </source>
</evidence>
<feature type="transmembrane region" description="Helical" evidence="19">
    <location>
        <begin position="126"/>
        <end position="146"/>
    </location>
</feature>
<evidence type="ECO:0000256" key="3">
    <source>
        <dbReference type="ARBA" id="ARBA00005119"/>
    </source>
</evidence>
<keyword evidence="13 19" id="KW-1133">Transmembrane helix</keyword>
<evidence type="ECO:0000256" key="6">
    <source>
        <dbReference type="ARBA" id="ARBA00012487"/>
    </source>
</evidence>
<dbReference type="PANTHER" id="PTHR46382:SF1">
    <property type="entry name" value="PHOSPHATIDATE CYTIDYLYLTRANSFERASE"/>
    <property type="match status" value="1"/>
</dbReference>
<keyword evidence="21" id="KW-1185">Reference proteome</keyword>
<evidence type="ECO:0000256" key="17">
    <source>
        <dbReference type="ARBA" id="ARBA00023264"/>
    </source>
</evidence>
<evidence type="ECO:0000256" key="11">
    <source>
        <dbReference type="ARBA" id="ARBA00022692"/>
    </source>
</evidence>
<evidence type="ECO:0000256" key="5">
    <source>
        <dbReference type="ARBA" id="ARBA00010185"/>
    </source>
</evidence>
<evidence type="ECO:0000256" key="18">
    <source>
        <dbReference type="RuleBase" id="RU003938"/>
    </source>
</evidence>
<dbReference type="EC" id="2.7.7.41" evidence="6 18"/>
<comment type="catalytic activity">
    <reaction evidence="1 18">
        <text>a 1,2-diacyl-sn-glycero-3-phosphate + CTP + H(+) = a CDP-1,2-diacyl-sn-glycerol + diphosphate</text>
        <dbReference type="Rhea" id="RHEA:16229"/>
        <dbReference type="ChEBI" id="CHEBI:15378"/>
        <dbReference type="ChEBI" id="CHEBI:33019"/>
        <dbReference type="ChEBI" id="CHEBI:37563"/>
        <dbReference type="ChEBI" id="CHEBI:58332"/>
        <dbReference type="ChEBI" id="CHEBI:58608"/>
        <dbReference type="EC" id="2.7.7.41"/>
    </reaction>
</comment>
<keyword evidence="9" id="KW-0444">Lipid biosynthesis</keyword>
<protein>
    <recommendedName>
        <fullName evidence="7 18">Phosphatidate cytidylyltransferase</fullName>
        <ecNumber evidence="6 18">2.7.7.41</ecNumber>
    </recommendedName>
</protein>
<evidence type="ECO:0000256" key="4">
    <source>
        <dbReference type="ARBA" id="ARBA00005189"/>
    </source>
</evidence>
<dbReference type="PROSITE" id="PS01315">
    <property type="entry name" value="CDS"/>
    <property type="match status" value="1"/>
</dbReference>
<evidence type="ECO:0000256" key="15">
    <source>
        <dbReference type="ARBA" id="ARBA00023136"/>
    </source>
</evidence>
<keyword evidence="10 18" id="KW-0808">Transferase</keyword>
<dbReference type="Proteomes" id="UP000646152">
    <property type="component" value="Unassembled WGS sequence"/>
</dbReference>
<reference evidence="21" key="1">
    <citation type="journal article" date="2019" name="Int. J. Syst. Evol. Microbiol.">
        <title>The Global Catalogue of Microorganisms (GCM) 10K type strain sequencing project: providing services to taxonomists for standard genome sequencing and annotation.</title>
        <authorList>
            <consortium name="The Broad Institute Genomics Platform"/>
            <consortium name="The Broad Institute Genome Sequencing Center for Infectious Disease"/>
            <person name="Wu L."/>
            <person name="Ma J."/>
        </authorList>
    </citation>
    <scope>NUCLEOTIDE SEQUENCE [LARGE SCALE GENOMIC DNA]</scope>
    <source>
        <strain evidence="21">CGMCC 1.15923</strain>
    </source>
</reference>
<evidence type="ECO:0000256" key="10">
    <source>
        <dbReference type="ARBA" id="ARBA00022679"/>
    </source>
</evidence>
<feature type="transmembrane region" description="Helical" evidence="19">
    <location>
        <begin position="200"/>
        <end position="221"/>
    </location>
</feature>
<evidence type="ECO:0000256" key="2">
    <source>
        <dbReference type="ARBA" id="ARBA00004651"/>
    </source>
</evidence>
<dbReference type="PANTHER" id="PTHR46382">
    <property type="entry name" value="PHOSPHATIDATE CYTIDYLYLTRANSFERASE"/>
    <property type="match status" value="1"/>
</dbReference>
<feature type="transmembrane region" description="Helical" evidence="19">
    <location>
        <begin position="92"/>
        <end position="114"/>
    </location>
</feature>
<keyword evidence="12 18" id="KW-0548">Nucleotidyltransferase</keyword>
<keyword evidence="11 18" id="KW-0812">Transmembrane</keyword>
<evidence type="ECO:0000256" key="13">
    <source>
        <dbReference type="ARBA" id="ARBA00022989"/>
    </source>
</evidence>
<proteinExistence type="inferred from homology"/>
<keyword evidence="14" id="KW-0443">Lipid metabolism</keyword>
<feature type="transmembrane region" description="Helical" evidence="19">
    <location>
        <begin position="52"/>
        <end position="72"/>
    </location>
</feature>
<accession>A0ABQ1ITM0</accession>